<evidence type="ECO:0000256" key="1">
    <source>
        <dbReference type="SAM" id="MobiDB-lite"/>
    </source>
</evidence>
<keyword evidence="3" id="KW-1185">Reference proteome</keyword>
<name>A0A0C9Y5W6_9AGAR</name>
<reference evidence="2 3" key="1">
    <citation type="submission" date="2014-04" db="EMBL/GenBank/DDBJ databases">
        <authorList>
            <consortium name="DOE Joint Genome Institute"/>
            <person name="Kuo A."/>
            <person name="Kohler A."/>
            <person name="Nagy L.G."/>
            <person name="Floudas D."/>
            <person name="Copeland A."/>
            <person name="Barry K.W."/>
            <person name="Cichocki N."/>
            <person name="Veneault-Fourrey C."/>
            <person name="LaButti K."/>
            <person name="Lindquist E.A."/>
            <person name="Lipzen A."/>
            <person name="Lundell T."/>
            <person name="Morin E."/>
            <person name="Murat C."/>
            <person name="Sun H."/>
            <person name="Tunlid A."/>
            <person name="Henrissat B."/>
            <person name="Grigoriev I.V."/>
            <person name="Hibbett D.S."/>
            <person name="Martin F."/>
            <person name="Nordberg H.P."/>
            <person name="Cantor M.N."/>
            <person name="Hua S.X."/>
        </authorList>
    </citation>
    <scope>NUCLEOTIDE SEQUENCE [LARGE SCALE GENOMIC DNA]</scope>
    <source>
        <strain evidence="2 3">LaAM-08-1</strain>
    </source>
</reference>
<evidence type="ECO:0000313" key="3">
    <source>
        <dbReference type="Proteomes" id="UP000054477"/>
    </source>
</evidence>
<dbReference type="Proteomes" id="UP000054477">
    <property type="component" value="Unassembled WGS sequence"/>
</dbReference>
<dbReference type="OrthoDB" id="2574468at2759"/>
<feature type="region of interest" description="Disordered" evidence="1">
    <location>
        <begin position="25"/>
        <end position="69"/>
    </location>
</feature>
<dbReference type="EMBL" id="KN838539">
    <property type="protein sequence ID" value="KIK09369.1"/>
    <property type="molecule type" value="Genomic_DNA"/>
</dbReference>
<protein>
    <submittedName>
        <fullName evidence="2">Uncharacterized protein</fullName>
    </submittedName>
</protein>
<proteinExistence type="predicted"/>
<reference evidence="3" key="2">
    <citation type="submission" date="2015-01" db="EMBL/GenBank/DDBJ databases">
        <title>Evolutionary Origins and Diversification of the Mycorrhizal Mutualists.</title>
        <authorList>
            <consortium name="DOE Joint Genome Institute"/>
            <consortium name="Mycorrhizal Genomics Consortium"/>
            <person name="Kohler A."/>
            <person name="Kuo A."/>
            <person name="Nagy L.G."/>
            <person name="Floudas D."/>
            <person name="Copeland A."/>
            <person name="Barry K.W."/>
            <person name="Cichocki N."/>
            <person name="Veneault-Fourrey C."/>
            <person name="LaButti K."/>
            <person name="Lindquist E.A."/>
            <person name="Lipzen A."/>
            <person name="Lundell T."/>
            <person name="Morin E."/>
            <person name="Murat C."/>
            <person name="Riley R."/>
            <person name="Ohm R."/>
            <person name="Sun H."/>
            <person name="Tunlid A."/>
            <person name="Henrissat B."/>
            <person name="Grigoriev I.V."/>
            <person name="Hibbett D.S."/>
            <person name="Martin F."/>
        </authorList>
    </citation>
    <scope>NUCLEOTIDE SEQUENCE [LARGE SCALE GENOMIC DNA]</scope>
    <source>
        <strain evidence="3">LaAM-08-1</strain>
    </source>
</reference>
<dbReference type="AlphaFoldDB" id="A0A0C9Y5W6"/>
<feature type="compositionally biased region" description="Low complexity" evidence="1">
    <location>
        <begin position="50"/>
        <end position="67"/>
    </location>
</feature>
<evidence type="ECO:0000313" key="2">
    <source>
        <dbReference type="EMBL" id="KIK09369.1"/>
    </source>
</evidence>
<accession>A0A0C9Y5W6</accession>
<gene>
    <name evidence="2" type="ORF">K443DRAFT_671861</name>
</gene>
<organism evidence="2 3">
    <name type="scientific">Laccaria amethystina LaAM-08-1</name>
    <dbReference type="NCBI Taxonomy" id="1095629"/>
    <lineage>
        <taxon>Eukaryota</taxon>
        <taxon>Fungi</taxon>
        <taxon>Dikarya</taxon>
        <taxon>Basidiomycota</taxon>
        <taxon>Agaricomycotina</taxon>
        <taxon>Agaricomycetes</taxon>
        <taxon>Agaricomycetidae</taxon>
        <taxon>Agaricales</taxon>
        <taxon>Agaricineae</taxon>
        <taxon>Hydnangiaceae</taxon>
        <taxon>Laccaria</taxon>
    </lineage>
</organism>
<dbReference type="HOGENOM" id="CLU_131088_0_0_1"/>
<sequence length="161" mass="17647">MALKRKLDITADDVEPMSHKQLKLIPFPNFQPDDDVPMSDAEPYNHHLRLPSNASSTSSNASDSPLSHSPSYPSFDLYPLPFFNSQGTVDLNSHNYSHYASQSPISPAIGLMQPSASFTHHGTNCTQIPKLRMACASGPNGQRSMWSLCEQCGAISIIDKD</sequence>